<accession>A0AAV5BWA2</accession>
<feature type="compositionally biased region" description="Basic and acidic residues" evidence="1">
    <location>
        <begin position="520"/>
        <end position="541"/>
    </location>
</feature>
<keyword evidence="3" id="KW-1185">Reference proteome</keyword>
<feature type="region of interest" description="Disordered" evidence="1">
    <location>
        <begin position="345"/>
        <end position="393"/>
    </location>
</feature>
<evidence type="ECO:0008006" key="4">
    <source>
        <dbReference type="Google" id="ProtNLM"/>
    </source>
</evidence>
<feature type="compositionally biased region" description="Polar residues" evidence="1">
    <location>
        <begin position="375"/>
        <end position="393"/>
    </location>
</feature>
<evidence type="ECO:0000256" key="1">
    <source>
        <dbReference type="SAM" id="MobiDB-lite"/>
    </source>
</evidence>
<feature type="region of interest" description="Disordered" evidence="1">
    <location>
        <begin position="198"/>
        <end position="224"/>
    </location>
</feature>
<dbReference type="InterPro" id="IPR036869">
    <property type="entry name" value="J_dom_sf"/>
</dbReference>
<dbReference type="GO" id="GO:0072583">
    <property type="term" value="P:clathrin-dependent endocytosis"/>
    <property type="evidence" value="ECO:0007669"/>
    <property type="project" value="TreeGrafter"/>
</dbReference>
<name>A0AAV5BWA2_ELECO</name>
<feature type="region of interest" description="Disordered" evidence="1">
    <location>
        <begin position="98"/>
        <end position="158"/>
    </location>
</feature>
<feature type="compositionally biased region" description="Basic and acidic residues" evidence="1">
    <location>
        <begin position="549"/>
        <end position="565"/>
    </location>
</feature>
<dbReference type="PANTHER" id="PTHR23172:SF87">
    <property type="entry name" value="CHAPERONE DNAJ-DOMAIN SUPERFAMILY PROTEIN"/>
    <property type="match status" value="1"/>
</dbReference>
<dbReference type="AlphaFoldDB" id="A0AAV5BWA2"/>
<protein>
    <recommendedName>
        <fullName evidence="4">J domain-containing protein</fullName>
    </recommendedName>
</protein>
<feature type="compositionally biased region" description="Polar residues" evidence="1">
    <location>
        <begin position="199"/>
        <end position="208"/>
    </location>
</feature>
<evidence type="ECO:0000313" key="3">
    <source>
        <dbReference type="Proteomes" id="UP001054889"/>
    </source>
</evidence>
<feature type="compositionally biased region" description="Polar residues" evidence="1">
    <location>
        <begin position="345"/>
        <end position="361"/>
    </location>
</feature>
<feature type="region of interest" description="Disordered" evidence="1">
    <location>
        <begin position="272"/>
        <end position="328"/>
    </location>
</feature>
<dbReference type="GO" id="GO:0030276">
    <property type="term" value="F:clathrin binding"/>
    <property type="evidence" value="ECO:0007669"/>
    <property type="project" value="TreeGrafter"/>
</dbReference>
<feature type="compositionally biased region" description="Polar residues" evidence="1">
    <location>
        <begin position="594"/>
        <end position="636"/>
    </location>
</feature>
<feature type="compositionally biased region" description="Basic and acidic residues" evidence="1">
    <location>
        <begin position="114"/>
        <end position="127"/>
    </location>
</feature>
<reference evidence="2" key="2">
    <citation type="submission" date="2021-12" db="EMBL/GenBank/DDBJ databases">
        <title>Resequencing data analysis of finger millet.</title>
        <authorList>
            <person name="Hatakeyama M."/>
            <person name="Aluri S."/>
            <person name="Balachadran M.T."/>
            <person name="Sivarajan S.R."/>
            <person name="Poveda L."/>
            <person name="Shimizu-Inatsugi R."/>
            <person name="Schlapbach R."/>
            <person name="Sreeman S.M."/>
            <person name="Shimizu K.K."/>
        </authorList>
    </citation>
    <scope>NUCLEOTIDE SEQUENCE</scope>
</reference>
<feature type="region of interest" description="Disordered" evidence="1">
    <location>
        <begin position="54"/>
        <end position="79"/>
    </location>
</feature>
<dbReference type="EMBL" id="BQKI01000002">
    <property type="protein sequence ID" value="GJM89853.1"/>
    <property type="molecule type" value="Genomic_DNA"/>
</dbReference>
<sequence length="1061" mass="117986">MSYNKTTERRPDDLVEMSTVEPSKEYVIDSRNLSRGPETNHVSKFYNGIMVNGDNEKNISTASADQKADADANPTSASAAMKEAMHFAEARLKAAKELLERKDSSEQKLSTKKSLKEEKNVEDSLSDKHKKISAYRSDHSDERVLEKPQQMIEPCTESCQASSKIEKLGNWSSGDEFYELTGDDQKYKIDKATVDDGNCKQTNLITSPSKDKKSEPEFSATDPDLERYEKLWEVNDGMDVGGKHANLREDNTASVDKDDASVILEISTDNMARQEIPSSKLDGLATQENAKENPDDVNDECVELPSVNYTSSKLDSTKDTSDSLSEDYSSVNHASVLRDLGNCSPNVSSVSGTSQEHTNSDLAPEVPCDGGVQGTSGINEQLQETPEVSNPDISRLSNIKSLIQEELGGSYVYDSSPRGVSTVDQEVDTYGREKFSFISESFLHNDGAELKEVPFEEVQKAEIEKENGPCAHPEETVVDLNAERPEEGNITLQNEKLADSEESDMLNVFEVASKLIKRDMDQGPRESLGHGEVDRRMEEGRNGSNAALKSKEAEETPLENRDKTSTEGGPTHGNLYTKSSESTIRGQSDLGAKCNTTVEEVGSESFSGVASDSTTRTSITPQDEAASSSGMYTKQHSVQKDKTATSQTSNKSAPDVKETGEICREGEGELPGEKSTCEENKNRANKMEGNYTTSRIPKAEQPSPLEKTRSLPKSAEGPTSVSAEAMKKETLGVRRANERDNVRRTESTSEKDKGCSQRTEEAKESERRSQKERELAEERERRKLEEEERERERKKDRLAVERATREAHERAFAEAREKAEKMAFERISAARQRASAEAREKEERASAEARIKAERAAVERATAEARERAIEKAKAERALAEARERRENDTDPLSRRGPPIRIFARTCSFRGRLLVTSIETQIPAIKTKALAEKNMRDLKAQREQAEKHRLSEFLDPEIKRWSNGKEGNLRALLSTLQYILGAESGWQPVPLTDLITAAAVKKAYRKATLCVHPDKLQQRGATIRQKYICEKVFDLSSPSSIDIVSETALILLIYLESKSVH</sequence>
<dbReference type="Proteomes" id="UP001054889">
    <property type="component" value="Unassembled WGS sequence"/>
</dbReference>
<reference evidence="2" key="1">
    <citation type="journal article" date="2018" name="DNA Res.">
        <title>Multiple hybrid de novo genome assembly of finger millet, an orphan allotetraploid crop.</title>
        <authorList>
            <person name="Hatakeyama M."/>
            <person name="Aluri S."/>
            <person name="Balachadran M.T."/>
            <person name="Sivarajan S.R."/>
            <person name="Patrignani A."/>
            <person name="Gruter S."/>
            <person name="Poveda L."/>
            <person name="Shimizu-Inatsugi R."/>
            <person name="Baeten J."/>
            <person name="Francoijs K.J."/>
            <person name="Nataraja K.N."/>
            <person name="Reddy Y.A.N."/>
            <person name="Phadnis S."/>
            <person name="Ravikumar R.L."/>
            <person name="Schlapbach R."/>
            <person name="Sreeman S.M."/>
            <person name="Shimizu K.K."/>
        </authorList>
    </citation>
    <scope>NUCLEOTIDE SEQUENCE</scope>
</reference>
<feature type="compositionally biased region" description="Basic and acidic residues" evidence="1">
    <location>
        <begin position="136"/>
        <end position="146"/>
    </location>
</feature>
<comment type="caution">
    <text evidence="2">The sequence shown here is derived from an EMBL/GenBank/DDBJ whole genome shotgun (WGS) entry which is preliminary data.</text>
</comment>
<dbReference type="GO" id="GO:0031982">
    <property type="term" value="C:vesicle"/>
    <property type="evidence" value="ECO:0007669"/>
    <property type="project" value="TreeGrafter"/>
</dbReference>
<dbReference type="GO" id="GO:0005737">
    <property type="term" value="C:cytoplasm"/>
    <property type="evidence" value="ECO:0007669"/>
    <property type="project" value="TreeGrafter"/>
</dbReference>
<organism evidence="2 3">
    <name type="scientific">Eleusine coracana subsp. coracana</name>
    <dbReference type="NCBI Taxonomy" id="191504"/>
    <lineage>
        <taxon>Eukaryota</taxon>
        <taxon>Viridiplantae</taxon>
        <taxon>Streptophyta</taxon>
        <taxon>Embryophyta</taxon>
        <taxon>Tracheophyta</taxon>
        <taxon>Spermatophyta</taxon>
        <taxon>Magnoliopsida</taxon>
        <taxon>Liliopsida</taxon>
        <taxon>Poales</taxon>
        <taxon>Poaceae</taxon>
        <taxon>PACMAD clade</taxon>
        <taxon>Chloridoideae</taxon>
        <taxon>Cynodonteae</taxon>
        <taxon>Eleusininae</taxon>
        <taxon>Eleusine</taxon>
    </lineage>
</organism>
<dbReference type="SUPFAM" id="SSF46565">
    <property type="entry name" value="Chaperone J-domain"/>
    <property type="match status" value="1"/>
</dbReference>
<gene>
    <name evidence="2" type="primary">ga06075</name>
    <name evidence="2" type="ORF">PR202_ga06075</name>
</gene>
<dbReference type="Gene3D" id="1.10.287.110">
    <property type="entry name" value="DnaJ domain"/>
    <property type="match status" value="1"/>
</dbReference>
<proteinExistence type="predicted"/>
<feature type="compositionally biased region" description="Polar residues" evidence="1">
    <location>
        <begin position="574"/>
        <end position="586"/>
    </location>
</feature>
<feature type="region of interest" description="Disordered" evidence="1">
    <location>
        <begin position="520"/>
        <end position="814"/>
    </location>
</feature>
<feature type="compositionally biased region" description="Basic and acidic residues" evidence="1">
    <location>
        <begin position="725"/>
        <end position="814"/>
    </location>
</feature>
<dbReference type="PANTHER" id="PTHR23172">
    <property type="entry name" value="AUXILIN/CYCLIN G-ASSOCIATED KINASE-RELATED"/>
    <property type="match status" value="1"/>
</dbReference>
<feature type="compositionally biased region" description="Basic and acidic residues" evidence="1">
    <location>
        <begin position="654"/>
        <end position="686"/>
    </location>
</feature>
<evidence type="ECO:0000313" key="2">
    <source>
        <dbReference type="EMBL" id="GJM89853.1"/>
    </source>
</evidence>
<dbReference type="GO" id="GO:0072318">
    <property type="term" value="P:clathrin coat disassembly"/>
    <property type="evidence" value="ECO:0007669"/>
    <property type="project" value="TreeGrafter"/>
</dbReference>